<evidence type="ECO:0000313" key="3">
    <source>
        <dbReference type="Proteomes" id="UP000013827"/>
    </source>
</evidence>
<dbReference type="PANTHER" id="PTHR14136">
    <property type="entry name" value="BTB_POZ DOMAIN-CONTAINING PROTEIN KCTD9"/>
    <property type="match status" value="1"/>
</dbReference>
<dbReference type="Pfam" id="PF00805">
    <property type="entry name" value="Pentapeptide"/>
    <property type="match status" value="3"/>
</dbReference>
<keyword evidence="3" id="KW-1185">Reference proteome</keyword>
<reference evidence="2" key="2">
    <citation type="submission" date="2024-10" db="UniProtKB">
        <authorList>
            <consortium name="EnsemblProtists"/>
        </authorList>
    </citation>
    <scope>IDENTIFICATION</scope>
</reference>
<dbReference type="Proteomes" id="UP000013827">
    <property type="component" value="Unassembled WGS sequence"/>
</dbReference>
<protein>
    <recommendedName>
        <fullName evidence="4">Apple domain-containing protein</fullName>
    </recommendedName>
</protein>
<dbReference type="AlphaFoldDB" id="A0A0D3L1N1"/>
<dbReference type="HOGENOM" id="CLU_610360_0_0_1"/>
<keyword evidence="1" id="KW-0732">Signal</keyword>
<feature type="signal peptide" evidence="1">
    <location>
        <begin position="1"/>
        <end position="25"/>
    </location>
</feature>
<evidence type="ECO:0000313" key="2">
    <source>
        <dbReference type="EnsemblProtists" id="EOD41916"/>
    </source>
</evidence>
<proteinExistence type="predicted"/>
<feature type="chain" id="PRO_5044292001" description="Apple domain-containing protein" evidence="1">
    <location>
        <begin position="26"/>
        <end position="452"/>
    </location>
</feature>
<dbReference type="Gene3D" id="2.160.20.80">
    <property type="entry name" value="E3 ubiquitin-protein ligase SopA"/>
    <property type="match status" value="2"/>
</dbReference>
<reference evidence="3" key="1">
    <citation type="journal article" date="2013" name="Nature">
        <title>Pan genome of the phytoplankton Emiliania underpins its global distribution.</title>
        <authorList>
            <person name="Read B.A."/>
            <person name="Kegel J."/>
            <person name="Klute M.J."/>
            <person name="Kuo A."/>
            <person name="Lefebvre S.C."/>
            <person name="Maumus F."/>
            <person name="Mayer C."/>
            <person name="Miller J."/>
            <person name="Monier A."/>
            <person name="Salamov A."/>
            <person name="Young J."/>
            <person name="Aguilar M."/>
            <person name="Claverie J.M."/>
            <person name="Frickenhaus S."/>
            <person name="Gonzalez K."/>
            <person name="Herman E.K."/>
            <person name="Lin Y.C."/>
            <person name="Napier J."/>
            <person name="Ogata H."/>
            <person name="Sarno A.F."/>
            <person name="Shmutz J."/>
            <person name="Schroeder D."/>
            <person name="de Vargas C."/>
            <person name="Verret F."/>
            <person name="von Dassow P."/>
            <person name="Valentin K."/>
            <person name="Van de Peer Y."/>
            <person name="Wheeler G."/>
            <person name="Dacks J.B."/>
            <person name="Delwiche C.F."/>
            <person name="Dyhrman S.T."/>
            <person name="Glockner G."/>
            <person name="John U."/>
            <person name="Richards T."/>
            <person name="Worden A.Z."/>
            <person name="Zhang X."/>
            <person name="Grigoriev I.V."/>
            <person name="Allen A.E."/>
            <person name="Bidle K."/>
            <person name="Borodovsky M."/>
            <person name="Bowler C."/>
            <person name="Brownlee C."/>
            <person name="Cock J.M."/>
            <person name="Elias M."/>
            <person name="Gladyshev V.N."/>
            <person name="Groth M."/>
            <person name="Guda C."/>
            <person name="Hadaegh A."/>
            <person name="Iglesias-Rodriguez M.D."/>
            <person name="Jenkins J."/>
            <person name="Jones B.M."/>
            <person name="Lawson T."/>
            <person name="Leese F."/>
            <person name="Lindquist E."/>
            <person name="Lobanov A."/>
            <person name="Lomsadze A."/>
            <person name="Malik S.B."/>
            <person name="Marsh M.E."/>
            <person name="Mackinder L."/>
            <person name="Mock T."/>
            <person name="Mueller-Roeber B."/>
            <person name="Pagarete A."/>
            <person name="Parker M."/>
            <person name="Probert I."/>
            <person name="Quesneville H."/>
            <person name="Raines C."/>
            <person name="Rensing S.A."/>
            <person name="Riano-Pachon D.M."/>
            <person name="Richier S."/>
            <person name="Rokitta S."/>
            <person name="Shiraiwa Y."/>
            <person name="Soanes D.M."/>
            <person name="van der Giezen M."/>
            <person name="Wahlund T.M."/>
            <person name="Williams B."/>
            <person name="Wilson W."/>
            <person name="Wolfe G."/>
            <person name="Wurch L.L."/>
        </authorList>
    </citation>
    <scope>NUCLEOTIDE SEQUENCE</scope>
</reference>
<dbReference type="EnsemblProtists" id="EOD41916">
    <property type="protein sequence ID" value="EOD41916"/>
    <property type="gene ID" value="EMIHUDRAFT_95110"/>
</dbReference>
<evidence type="ECO:0000256" key="1">
    <source>
        <dbReference type="SAM" id="SignalP"/>
    </source>
</evidence>
<dbReference type="GeneID" id="17287186"/>
<organism evidence="2 3">
    <name type="scientific">Emiliania huxleyi (strain CCMP1516)</name>
    <dbReference type="NCBI Taxonomy" id="280463"/>
    <lineage>
        <taxon>Eukaryota</taxon>
        <taxon>Haptista</taxon>
        <taxon>Haptophyta</taxon>
        <taxon>Prymnesiophyceae</taxon>
        <taxon>Isochrysidales</taxon>
        <taxon>Noelaerhabdaceae</taxon>
        <taxon>Emiliania</taxon>
    </lineage>
</organism>
<name>A0A0D3L1N1_EMIH1</name>
<dbReference type="PANTHER" id="PTHR14136:SF17">
    <property type="entry name" value="BTB_POZ DOMAIN-CONTAINING PROTEIN KCTD9"/>
    <property type="match status" value="1"/>
</dbReference>
<dbReference type="PaxDb" id="2903-EOD41916"/>
<dbReference type="InterPro" id="IPR051082">
    <property type="entry name" value="Pentapeptide-BTB/POZ_domain"/>
</dbReference>
<dbReference type="RefSeq" id="XP_005794345.1">
    <property type="nucleotide sequence ID" value="XM_005794288.1"/>
</dbReference>
<dbReference type="InterPro" id="IPR001646">
    <property type="entry name" value="5peptide_repeat"/>
</dbReference>
<sequence length="452" mass="47579">MEHESLRLRAAVVYALTLAAQPACGQQLGSTFQRRFILGRGACATPGGGQGSYSEVWELSHERCAEACLNDRECVAYEYSTTKRYKLCEKHKEVPSHSVPVDNSACFVLESALSLRTFKPFRGGDARYRGAVSAAGPLGWPPPPPAIVVPPRACGSPSSMPSSMPSSSSGGDGFAGCDLRLVQWDGLSVESVNLDGADLSGGSFTRAQFFRSTLRATFVRTNLSRATFRGANLEGADFTLARGTTPSTFDMARGHFKAPDPAASQVKAGCAALPAFGASYPGCDLRARSWDGVNLEQARDRPERPPGADLRGASLNSARLDDADLTKADLVGAELTEASLRRADFRMSQLGAAKAEEADFSDAVAEKALFEGAAAPRAQFARARLAESQFNGARLVGASFAKADLVGASFKDAAVEGVDFTGALMDVATDFTGAIGVDKVAAWPAGYSPPLG</sequence>
<evidence type="ECO:0008006" key="4">
    <source>
        <dbReference type="Google" id="ProtNLM"/>
    </source>
</evidence>
<dbReference type="SUPFAM" id="SSF141571">
    <property type="entry name" value="Pentapeptide repeat-like"/>
    <property type="match status" value="2"/>
</dbReference>
<dbReference type="eggNOG" id="KOG1665">
    <property type="taxonomic scope" value="Eukaryota"/>
</dbReference>
<dbReference type="KEGG" id="ehx:EMIHUDRAFT_95110"/>
<accession>A0A0D3L1N1</accession>
<dbReference type="STRING" id="2903.R1G1L3"/>